<evidence type="ECO:0000313" key="2">
    <source>
        <dbReference type="EMBL" id="NEX01671.1"/>
    </source>
</evidence>
<reference evidence="2 3" key="2">
    <citation type="submission" date="2020-03" db="EMBL/GenBank/DDBJ databases">
        <title>Investigating the evolutionary divergence of the Butyrivibrio group.</title>
        <authorList>
            <person name="Skvortsov T."/>
            <person name="Santos F.G."/>
            <person name="Ting K.S."/>
            <person name="Creevey C.J."/>
        </authorList>
    </citation>
    <scope>NUCLEOTIDE SEQUENCE [LARGE SCALE GENOMIC DNA]</scope>
    <source>
        <strain evidence="2 3">MZ8</strain>
    </source>
</reference>
<gene>
    <name evidence="2" type="ORF">F0Q01_07250</name>
</gene>
<dbReference type="Gene3D" id="2.160.20.80">
    <property type="entry name" value="E3 ubiquitin-protein ligase SopA"/>
    <property type="match status" value="1"/>
</dbReference>
<accession>A0A6M0LLB4</accession>
<organism evidence="2 3">
    <name type="scientific">Pseudobutyrivibrio xylanivorans</name>
    <dbReference type="NCBI Taxonomy" id="185007"/>
    <lineage>
        <taxon>Bacteria</taxon>
        <taxon>Bacillati</taxon>
        <taxon>Bacillota</taxon>
        <taxon>Clostridia</taxon>
        <taxon>Lachnospirales</taxon>
        <taxon>Lachnospiraceae</taxon>
        <taxon>Pseudobutyrivibrio</taxon>
    </lineage>
</organism>
<evidence type="ECO:0000256" key="1">
    <source>
        <dbReference type="ARBA" id="ARBA00022737"/>
    </source>
</evidence>
<dbReference type="InterPro" id="IPR043919">
    <property type="entry name" value="DUF5758"/>
</dbReference>
<reference evidence="2 3" key="1">
    <citation type="submission" date="2019-09" db="EMBL/GenBank/DDBJ databases">
        <authorList>
            <person name="Pidcock S.E."/>
            <person name="Huws S.A."/>
        </authorList>
    </citation>
    <scope>NUCLEOTIDE SEQUENCE [LARGE SCALE GENOMIC DNA]</scope>
    <source>
        <strain evidence="2 3">MZ8</strain>
    </source>
</reference>
<dbReference type="EMBL" id="VTVE01000002">
    <property type="protein sequence ID" value="NEX01671.1"/>
    <property type="molecule type" value="Genomic_DNA"/>
</dbReference>
<dbReference type="Pfam" id="PF19062">
    <property type="entry name" value="DUF5758"/>
    <property type="match status" value="1"/>
</dbReference>
<dbReference type="PANTHER" id="PTHR47485">
    <property type="entry name" value="THYLAKOID LUMENAL 17.4 KDA PROTEIN, CHLOROPLASTIC"/>
    <property type="match status" value="1"/>
</dbReference>
<sequence>MEVQMGFRVLAIKEITDEEFEKIKSDHELWLSDSSKGKRADLCDLTLKKHKLAGRNFSQARMSGVNLIDADLRGTNFTEANLDNADLHGANLKNAILSGADLTRANLTDAKLNKCVAPGTFFDSATMWGCEIKRADLSNARFFYTQVCDADFTGTNLQKAVFIGADLDNAIFTKTNLKDAYFAHINRSYWSDFSGSDMTGAVVTDTKFDEDNLKNVKGLYRTLYCPEEGSFIAWKKCRDGKIVKLLIPEDAERKGYAIGDCRASKAIVIDIFDKDGKSVDEAISRVDKEFIYKKGGTVVAKKVPENYADITGIWFELSRAEAELYDDIDGDDE</sequence>
<dbReference type="RefSeq" id="WP_090487819.1">
    <property type="nucleotide sequence ID" value="NZ_VTVE01000002.1"/>
</dbReference>
<dbReference type="PANTHER" id="PTHR47485:SF1">
    <property type="entry name" value="THYLAKOID LUMENAL 17.4 KDA PROTEIN, CHLOROPLASTIC"/>
    <property type="match status" value="1"/>
</dbReference>
<dbReference type="Pfam" id="PF00805">
    <property type="entry name" value="Pentapeptide"/>
    <property type="match status" value="2"/>
</dbReference>
<proteinExistence type="predicted"/>
<protein>
    <submittedName>
        <fullName evidence="2">Pentapeptide repeat-containing protein</fullName>
    </submittedName>
</protein>
<name>A0A6M0LLB4_PSEXY</name>
<dbReference type="AlphaFoldDB" id="A0A6M0LLB4"/>
<dbReference type="SUPFAM" id="SSF141571">
    <property type="entry name" value="Pentapeptide repeat-like"/>
    <property type="match status" value="1"/>
</dbReference>
<evidence type="ECO:0000313" key="3">
    <source>
        <dbReference type="Proteomes" id="UP000473091"/>
    </source>
</evidence>
<comment type="caution">
    <text evidence="2">The sequence shown here is derived from an EMBL/GenBank/DDBJ whole genome shotgun (WGS) entry which is preliminary data.</text>
</comment>
<keyword evidence="1" id="KW-0677">Repeat</keyword>
<dbReference type="Proteomes" id="UP000473091">
    <property type="component" value="Unassembled WGS sequence"/>
</dbReference>
<dbReference type="InterPro" id="IPR001646">
    <property type="entry name" value="5peptide_repeat"/>
</dbReference>